<accession>A0ABU6C9Q1</accession>
<dbReference type="SUPFAM" id="SSF54593">
    <property type="entry name" value="Glyoxalase/Bleomycin resistance protein/Dihydroxybiphenyl dioxygenase"/>
    <property type="match status" value="1"/>
</dbReference>
<name>A0ABU6C9Q1_9ACTN</name>
<evidence type="ECO:0000259" key="1">
    <source>
        <dbReference type="PROSITE" id="PS51819"/>
    </source>
</evidence>
<organism evidence="2 3">
    <name type="scientific">Streptomyces kunmingensis</name>
    <dbReference type="NCBI Taxonomy" id="68225"/>
    <lineage>
        <taxon>Bacteria</taxon>
        <taxon>Bacillati</taxon>
        <taxon>Actinomycetota</taxon>
        <taxon>Actinomycetes</taxon>
        <taxon>Kitasatosporales</taxon>
        <taxon>Streptomycetaceae</taxon>
        <taxon>Streptomyces</taxon>
    </lineage>
</organism>
<reference evidence="2 3" key="1">
    <citation type="submission" date="2022-10" db="EMBL/GenBank/DDBJ databases">
        <authorList>
            <person name="Xie J."/>
            <person name="Shen N."/>
        </authorList>
    </citation>
    <scope>NUCLEOTIDE SEQUENCE [LARGE SCALE GENOMIC DNA]</scope>
    <source>
        <strain evidence="2 3">DSM 41681</strain>
    </source>
</reference>
<proteinExistence type="predicted"/>
<protein>
    <submittedName>
        <fullName evidence="2">VOC family protein</fullName>
    </submittedName>
</protein>
<dbReference type="PROSITE" id="PS51819">
    <property type="entry name" value="VOC"/>
    <property type="match status" value="1"/>
</dbReference>
<keyword evidence="3" id="KW-1185">Reference proteome</keyword>
<gene>
    <name evidence="2" type="ORF">OKJ48_14495</name>
</gene>
<dbReference type="PANTHER" id="PTHR35908:SF1">
    <property type="entry name" value="CONSERVED PROTEIN"/>
    <property type="match status" value="1"/>
</dbReference>
<dbReference type="CDD" id="cd06587">
    <property type="entry name" value="VOC"/>
    <property type="match status" value="1"/>
</dbReference>
<dbReference type="Pfam" id="PF18029">
    <property type="entry name" value="Glyoxalase_6"/>
    <property type="match status" value="1"/>
</dbReference>
<dbReference type="Gene3D" id="3.10.180.10">
    <property type="entry name" value="2,3-Dihydroxybiphenyl 1,2-Dioxygenase, domain 1"/>
    <property type="match status" value="1"/>
</dbReference>
<dbReference type="InterPro" id="IPR029068">
    <property type="entry name" value="Glyas_Bleomycin-R_OHBP_Dase"/>
</dbReference>
<comment type="caution">
    <text evidence="2">The sequence shown here is derived from an EMBL/GenBank/DDBJ whole genome shotgun (WGS) entry which is preliminary data.</text>
</comment>
<dbReference type="RefSeq" id="WP_324768732.1">
    <property type="nucleotide sequence ID" value="NZ_BAAATS010000029.1"/>
</dbReference>
<dbReference type="InterPro" id="IPR037523">
    <property type="entry name" value="VOC_core"/>
</dbReference>
<feature type="domain" description="VOC" evidence="1">
    <location>
        <begin position="12"/>
        <end position="126"/>
    </location>
</feature>
<dbReference type="EMBL" id="JAOZYB010000095">
    <property type="protein sequence ID" value="MEB3961447.1"/>
    <property type="molecule type" value="Genomic_DNA"/>
</dbReference>
<dbReference type="PANTHER" id="PTHR35908">
    <property type="entry name" value="HYPOTHETICAL FUSION PROTEIN"/>
    <property type="match status" value="1"/>
</dbReference>
<dbReference type="Proteomes" id="UP001352223">
    <property type="component" value="Unassembled WGS sequence"/>
</dbReference>
<dbReference type="InterPro" id="IPR041581">
    <property type="entry name" value="Glyoxalase_6"/>
</dbReference>
<evidence type="ECO:0000313" key="2">
    <source>
        <dbReference type="EMBL" id="MEB3961447.1"/>
    </source>
</evidence>
<sequence length="126" mass="13569">MTSHIPPAPTIRYLAVTLDCSDPVELAHFYSQALGLPVAHSTDGFVLLGSEGSPGLGFYRLADYQPPTWPESTVQKQAHLELGVDDLDAAEARLIALGAVKASLQPLPNRRRILLDPAGHPFCITL</sequence>
<evidence type="ECO:0000313" key="3">
    <source>
        <dbReference type="Proteomes" id="UP001352223"/>
    </source>
</evidence>